<keyword evidence="4" id="KW-1133">Transmembrane helix</keyword>
<dbReference type="PANTHER" id="PTHR24269:SF16">
    <property type="entry name" value="PROTEIN SLG1"/>
    <property type="match status" value="1"/>
</dbReference>
<dbReference type="SMART" id="SM00321">
    <property type="entry name" value="WSC"/>
    <property type="match status" value="2"/>
</dbReference>
<organism evidence="8 9">
    <name type="scientific">Favolaschia claudopus</name>
    <dbReference type="NCBI Taxonomy" id="2862362"/>
    <lineage>
        <taxon>Eukaryota</taxon>
        <taxon>Fungi</taxon>
        <taxon>Dikarya</taxon>
        <taxon>Basidiomycota</taxon>
        <taxon>Agaricomycotina</taxon>
        <taxon>Agaricomycetes</taxon>
        <taxon>Agaricomycetidae</taxon>
        <taxon>Agaricales</taxon>
        <taxon>Marasmiineae</taxon>
        <taxon>Mycenaceae</taxon>
        <taxon>Favolaschia</taxon>
    </lineage>
</organism>
<dbReference type="Pfam" id="PF01822">
    <property type="entry name" value="WSC"/>
    <property type="match status" value="2"/>
</dbReference>
<keyword evidence="2" id="KW-0812">Transmembrane</keyword>
<dbReference type="InterPro" id="IPR051836">
    <property type="entry name" value="Kremen_rcpt"/>
</dbReference>
<evidence type="ECO:0000256" key="6">
    <source>
        <dbReference type="ARBA" id="ARBA00023180"/>
    </source>
</evidence>
<gene>
    <name evidence="8" type="ORF">R3P38DRAFT_2854728</name>
</gene>
<sequence length="409" mass="42802">MDVNVSWRLQLLQLPMAFAALCAAILVGLLSVDAFSVEPTLPPGWTFKGCYTDNVSSRTLAASSFSSANMTVEYCTSFCRSGGFSLAGVEFGSECYCDYALQSFGSLANTSSCNEACSGASTELCGAGNFLDVYWNGTPPPTITPQIGTWNYSGCFADSPSSRQLPSLQTIPGGVTVESCTSACKVEGFGLAGLEYGQECWCGSGPLASSISDSSCATACVANTTEFCGGSNALLVYQDSTGQVCLSSTLSSDFNLAAVYASPPKMGATSVPLHVLIIKSILKISWSILTTGEGGMFDFVNLSNAGLLPVVRSIREIKTASLATKPGDSPIFITTHIPPPAVGPYCATANPMVHDGPQVLALIGRNDLWALCPNSTAGNRIDVVYSPVNGHAHYSKADCKSVYITINKI</sequence>
<evidence type="ECO:0000256" key="5">
    <source>
        <dbReference type="ARBA" id="ARBA00023136"/>
    </source>
</evidence>
<dbReference type="AlphaFoldDB" id="A0AAW0DT91"/>
<evidence type="ECO:0000256" key="1">
    <source>
        <dbReference type="ARBA" id="ARBA00004167"/>
    </source>
</evidence>
<proteinExistence type="predicted"/>
<protein>
    <submittedName>
        <fullName evidence="8">WSC domain-containing protein</fullName>
    </submittedName>
</protein>
<keyword evidence="3" id="KW-0732">Signal</keyword>
<keyword evidence="6" id="KW-0325">Glycoprotein</keyword>
<dbReference type="InterPro" id="IPR002889">
    <property type="entry name" value="WSC_carb-bd"/>
</dbReference>
<evidence type="ECO:0000313" key="8">
    <source>
        <dbReference type="EMBL" id="KAK7054110.1"/>
    </source>
</evidence>
<evidence type="ECO:0000259" key="7">
    <source>
        <dbReference type="PROSITE" id="PS51212"/>
    </source>
</evidence>
<evidence type="ECO:0000256" key="3">
    <source>
        <dbReference type="ARBA" id="ARBA00022729"/>
    </source>
</evidence>
<comment type="subcellular location">
    <subcellularLocation>
        <location evidence="1">Membrane</location>
        <topology evidence="1">Single-pass membrane protein</topology>
    </subcellularLocation>
</comment>
<dbReference type="PANTHER" id="PTHR24269">
    <property type="entry name" value="KREMEN PROTEIN"/>
    <property type="match status" value="1"/>
</dbReference>
<keyword evidence="5" id="KW-0472">Membrane</keyword>
<reference evidence="8 9" key="1">
    <citation type="journal article" date="2024" name="J Genomics">
        <title>Draft genome sequencing and assembly of Favolaschia claudopus CIRM-BRFM 2984 isolated from oak limbs.</title>
        <authorList>
            <person name="Navarro D."/>
            <person name="Drula E."/>
            <person name="Chaduli D."/>
            <person name="Cazenave R."/>
            <person name="Ahrendt S."/>
            <person name="Wang J."/>
            <person name="Lipzen A."/>
            <person name="Daum C."/>
            <person name="Barry K."/>
            <person name="Grigoriev I.V."/>
            <person name="Favel A."/>
            <person name="Rosso M.N."/>
            <person name="Martin F."/>
        </authorList>
    </citation>
    <scope>NUCLEOTIDE SEQUENCE [LARGE SCALE GENOMIC DNA]</scope>
    <source>
        <strain evidence="8 9">CIRM-BRFM 2984</strain>
    </source>
</reference>
<dbReference type="EMBL" id="JAWWNJ010000006">
    <property type="protein sequence ID" value="KAK7054110.1"/>
    <property type="molecule type" value="Genomic_DNA"/>
</dbReference>
<keyword evidence="9" id="KW-1185">Reference proteome</keyword>
<dbReference type="PROSITE" id="PS51212">
    <property type="entry name" value="WSC"/>
    <property type="match status" value="2"/>
</dbReference>
<evidence type="ECO:0000313" key="9">
    <source>
        <dbReference type="Proteomes" id="UP001362999"/>
    </source>
</evidence>
<feature type="domain" description="WSC" evidence="7">
    <location>
        <begin position="149"/>
        <end position="240"/>
    </location>
</feature>
<evidence type="ECO:0000256" key="4">
    <source>
        <dbReference type="ARBA" id="ARBA00022989"/>
    </source>
</evidence>
<comment type="caution">
    <text evidence="8">The sequence shown here is derived from an EMBL/GenBank/DDBJ whole genome shotgun (WGS) entry which is preliminary data.</text>
</comment>
<accession>A0AAW0DT91</accession>
<dbReference type="Proteomes" id="UP001362999">
    <property type="component" value="Unassembled WGS sequence"/>
</dbReference>
<feature type="domain" description="WSC" evidence="7">
    <location>
        <begin position="44"/>
        <end position="137"/>
    </location>
</feature>
<evidence type="ECO:0000256" key="2">
    <source>
        <dbReference type="ARBA" id="ARBA00022692"/>
    </source>
</evidence>
<name>A0AAW0DT91_9AGAR</name>
<dbReference type="GO" id="GO:0005886">
    <property type="term" value="C:plasma membrane"/>
    <property type="evidence" value="ECO:0007669"/>
    <property type="project" value="TreeGrafter"/>
</dbReference>